<feature type="binding site" evidence="14 15">
    <location>
        <position position="22"/>
    </location>
    <ligand>
        <name>a divalent metal cation</name>
        <dbReference type="ChEBI" id="CHEBI:60240"/>
    </ligand>
</feature>
<feature type="binding site" evidence="14 15">
    <location>
        <position position="23"/>
    </location>
    <ligand>
        <name>a divalent metal cation</name>
        <dbReference type="ChEBI" id="CHEBI:60240"/>
    </ligand>
</feature>
<evidence type="ECO:0000256" key="8">
    <source>
        <dbReference type="ARBA" id="ARBA00022490"/>
    </source>
</evidence>
<gene>
    <name evidence="14" type="primary">rnhB</name>
    <name evidence="18" type="ORF">A2311_01785</name>
</gene>
<evidence type="ECO:0000256" key="15">
    <source>
        <dbReference type="PROSITE-ProRule" id="PRU01319"/>
    </source>
</evidence>
<evidence type="ECO:0000256" key="14">
    <source>
        <dbReference type="HAMAP-Rule" id="MF_00052"/>
    </source>
</evidence>
<dbReference type="Gene3D" id="3.30.420.10">
    <property type="entry name" value="Ribonuclease H-like superfamily/Ribonuclease H"/>
    <property type="match status" value="1"/>
</dbReference>
<feature type="binding site" evidence="14 15">
    <location>
        <position position="114"/>
    </location>
    <ligand>
        <name>a divalent metal cation</name>
        <dbReference type="ChEBI" id="CHEBI:60240"/>
    </ligand>
</feature>
<accession>A0A1F4TDI3</accession>
<dbReference type="PANTHER" id="PTHR10954:SF18">
    <property type="entry name" value="RIBONUCLEASE HII"/>
    <property type="match status" value="1"/>
</dbReference>
<dbReference type="InterPro" id="IPR036397">
    <property type="entry name" value="RNaseH_sf"/>
</dbReference>
<dbReference type="GO" id="GO:0006298">
    <property type="term" value="P:mismatch repair"/>
    <property type="evidence" value="ECO:0007669"/>
    <property type="project" value="TreeGrafter"/>
</dbReference>
<dbReference type="Pfam" id="PF01351">
    <property type="entry name" value="RNase_HII"/>
    <property type="match status" value="1"/>
</dbReference>
<dbReference type="GO" id="GO:0043137">
    <property type="term" value="P:DNA replication, removal of RNA primer"/>
    <property type="evidence" value="ECO:0007669"/>
    <property type="project" value="TreeGrafter"/>
</dbReference>
<evidence type="ECO:0000256" key="6">
    <source>
        <dbReference type="ARBA" id="ARBA00012180"/>
    </source>
</evidence>
<proteinExistence type="inferred from homology"/>
<protein>
    <recommendedName>
        <fullName evidence="7 14">Ribonuclease HII</fullName>
        <shortName evidence="14">RNase HII</shortName>
        <ecNumber evidence="6 14">3.1.26.4</ecNumber>
    </recommendedName>
</protein>
<dbReference type="PROSITE" id="PS51975">
    <property type="entry name" value="RNASE_H_2"/>
    <property type="match status" value="1"/>
</dbReference>
<comment type="catalytic activity">
    <reaction evidence="1 14 15 16">
        <text>Endonucleolytic cleavage to 5'-phosphomonoester.</text>
        <dbReference type="EC" id="3.1.26.4"/>
    </reaction>
</comment>
<comment type="cofactor">
    <cofactor evidence="14 15">
        <name>Mn(2+)</name>
        <dbReference type="ChEBI" id="CHEBI:29035"/>
    </cofactor>
    <cofactor evidence="14 15">
        <name>Mg(2+)</name>
        <dbReference type="ChEBI" id="CHEBI:18420"/>
    </cofactor>
    <text evidence="14 15">Manganese or magnesium. Binds 1 divalent metal ion per monomer in the absence of substrate. May bind a second metal ion after substrate binding.</text>
</comment>
<feature type="domain" description="RNase H type-2" evidence="17">
    <location>
        <begin position="16"/>
        <end position="196"/>
    </location>
</feature>
<keyword evidence="11 14" id="KW-0255">Endonuclease</keyword>
<evidence type="ECO:0000256" key="13">
    <source>
        <dbReference type="ARBA" id="ARBA00023211"/>
    </source>
</evidence>
<evidence type="ECO:0000256" key="11">
    <source>
        <dbReference type="ARBA" id="ARBA00022759"/>
    </source>
</evidence>
<evidence type="ECO:0000256" key="16">
    <source>
        <dbReference type="RuleBase" id="RU003515"/>
    </source>
</evidence>
<dbReference type="Proteomes" id="UP000178951">
    <property type="component" value="Unassembled WGS sequence"/>
</dbReference>
<comment type="caution">
    <text evidence="18">The sequence shown here is derived from an EMBL/GenBank/DDBJ whole genome shotgun (WGS) entry which is preliminary data.</text>
</comment>
<keyword evidence="13 14" id="KW-0464">Manganese</keyword>
<evidence type="ECO:0000256" key="5">
    <source>
        <dbReference type="ARBA" id="ARBA00007383"/>
    </source>
</evidence>
<comment type="cofactor">
    <cofactor evidence="2">
        <name>Mg(2+)</name>
        <dbReference type="ChEBI" id="CHEBI:18420"/>
    </cofactor>
</comment>
<dbReference type="STRING" id="1802583.A2311_01785"/>
<keyword evidence="8 14" id="KW-0963">Cytoplasm</keyword>
<evidence type="ECO:0000256" key="4">
    <source>
        <dbReference type="ARBA" id="ARBA00004496"/>
    </source>
</evidence>
<reference evidence="18 19" key="1">
    <citation type="journal article" date="2016" name="Nat. Commun.">
        <title>Thousands of microbial genomes shed light on interconnected biogeochemical processes in an aquifer system.</title>
        <authorList>
            <person name="Anantharaman K."/>
            <person name="Brown C.T."/>
            <person name="Hug L.A."/>
            <person name="Sharon I."/>
            <person name="Castelle C.J."/>
            <person name="Probst A.J."/>
            <person name="Thomas B.C."/>
            <person name="Singh A."/>
            <person name="Wilkins M.J."/>
            <person name="Karaoz U."/>
            <person name="Brodie E.L."/>
            <person name="Williams K.H."/>
            <person name="Hubbard S.S."/>
            <person name="Banfield J.F."/>
        </authorList>
    </citation>
    <scope>NUCLEOTIDE SEQUENCE [LARGE SCALE GENOMIC DNA]</scope>
</reference>
<evidence type="ECO:0000313" key="18">
    <source>
        <dbReference type="EMBL" id="OGC30694.1"/>
    </source>
</evidence>
<evidence type="ECO:0000256" key="2">
    <source>
        <dbReference type="ARBA" id="ARBA00001946"/>
    </source>
</evidence>
<evidence type="ECO:0000256" key="7">
    <source>
        <dbReference type="ARBA" id="ARBA00019179"/>
    </source>
</evidence>
<keyword evidence="10 14" id="KW-0479">Metal-binding</keyword>
<evidence type="ECO:0000256" key="9">
    <source>
        <dbReference type="ARBA" id="ARBA00022722"/>
    </source>
</evidence>
<evidence type="ECO:0000259" key="17">
    <source>
        <dbReference type="PROSITE" id="PS51975"/>
    </source>
</evidence>
<evidence type="ECO:0000256" key="10">
    <source>
        <dbReference type="ARBA" id="ARBA00022723"/>
    </source>
</evidence>
<dbReference type="InterPro" id="IPR001352">
    <property type="entry name" value="RNase_HII/HIII"/>
</dbReference>
<dbReference type="NCBIfam" id="NF000594">
    <property type="entry name" value="PRK00015.1-1"/>
    <property type="match status" value="1"/>
</dbReference>
<dbReference type="PANTHER" id="PTHR10954">
    <property type="entry name" value="RIBONUCLEASE H2 SUBUNIT A"/>
    <property type="match status" value="1"/>
</dbReference>
<dbReference type="HAMAP" id="MF_00052_B">
    <property type="entry name" value="RNase_HII_B"/>
    <property type="match status" value="1"/>
</dbReference>
<dbReference type="InterPro" id="IPR022898">
    <property type="entry name" value="RNase_HII"/>
</dbReference>
<evidence type="ECO:0000256" key="3">
    <source>
        <dbReference type="ARBA" id="ARBA00004065"/>
    </source>
</evidence>
<dbReference type="GO" id="GO:0004523">
    <property type="term" value="F:RNA-DNA hybrid ribonuclease activity"/>
    <property type="evidence" value="ECO:0007669"/>
    <property type="project" value="UniProtKB-UniRule"/>
</dbReference>
<dbReference type="InterPro" id="IPR012337">
    <property type="entry name" value="RNaseH-like_sf"/>
</dbReference>
<dbReference type="CDD" id="cd07182">
    <property type="entry name" value="RNase_HII_bacteria_HII_like"/>
    <property type="match status" value="1"/>
</dbReference>
<evidence type="ECO:0000313" key="19">
    <source>
        <dbReference type="Proteomes" id="UP000178951"/>
    </source>
</evidence>
<dbReference type="NCBIfam" id="NF000595">
    <property type="entry name" value="PRK00015.1-3"/>
    <property type="match status" value="1"/>
</dbReference>
<dbReference type="GO" id="GO:0005737">
    <property type="term" value="C:cytoplasm"/>
    <property type="evidence" value="ECO:0007669"/>
    <property type="project" value="UniProtKB-SubCell"/>
</dbReference>
<keyword evidence="12 14" id="KW-0378">Hydrolase</keyword>
<dbReference type="GO" id="GO:0003723">
    <property type="term" value="F:RNA binding"/>
    <property type="evidence" value="ECO:0007669"/>
    <property type="project" value="UniProtKB-UniRule"/>
</dbReference>
<evidence type="ECO:0000256" key="1">
    <source>
        <dbReference type="ARBA" id="ARBA00000077"/>
    </source>
</evidence>
<dbReference type="SUPFAM" id="SSF53098">
    <property type="entry name" value="Ribonuclease H-like"/>
    <property type="match status" value="1"/>
</dbReference>
<dbReference type="GO" id="GO:0032299">
    <property type="term" value="C:ribonuclease H2 complex"/>
    <property type="evidence" value="ECO:0007669"/>
    <property type="project" value="TreeGrafter"/>
</dbReference>
<name>A0A1F4TDI3_UNCSA</name>
<dbReference type="EC" id="3.1.26.4" evidence="6 14"/>
<dbReference type="EMBL" id="MEUF01000088">
    <property type="protein sequence ID" value="OGC30694.1"/>
    <property type="molecule type" value="Genomic_DNA"/>
</dbReference>
<organism evidence="18 19">
    <name type="scientific">candidate division WOR-1 bacterium RIFOXYB2_FULL_48_7</name>
    <dbReference type="NCBI Taxonomy" id="1802583"/>
    <lineage>
        <taxon>Bacteria</taxon>
        <taxon>Bacillati</taxon>
        <taxon>Saganbacteria</taxon>
    </lineage>
</organism>
<comment type="subcellular location">
    <subcellularLocation>
        <location evidence="4 14">Cytoplasm</location>
    </subcellularLocation>
</comment>
<comment type="function">
    <text evidence="3 14 16">Endonuclease that specifically degrades the RNA of RNA-DNA hybrids.</text>
</comment>
<sequence length="196" mass="21580">MPSLIYERKLSQQGYTAVAGVDEAGRGPLAGPLVAAAVILPIDQAIPGLDDSKQLSAKQRNALYKKIVNIAIAFNSVVIGHQLIDELKVGQVNRLAMQQAIAGLKRKPDYILIDGRIKLALNIPQRTIIGGDGKASCIAAASIVAKVTRDRLMDEYHQLYPQYRFDRHRGYGTPEHLALIRKYGLSPIHRRSFKTS</sequence>
<keyword evidence="9 14" id="KW-0540">Nuclease</keyword>
<comment type="similarity">
    <text evidence="5 14 16">Belongs to the RNase HII family.</text>
</comment>
<dbReference type="GO" id="GO:0030145">
    <property type="term" value="F:manganese ion binding"/>
    <property type="evidence" value="ECO:0007669"/>
    <property type="project" value="UniProtKB-UniRule"/>
</dbReference>
<dbReference type="InterPro" id="IPR024567">
    <property type="entry name" value="RNase_HII/HIII_dom"/>
</dbReference>
<evidence type="ECO:0000256" key="12">
    <source>
        <dbReference type="ARBA" id="ARBA00022801"/>
    </source>
</evidence>
<dbReference type="AlphaFoldDB" id="A0A1F4TDI3"/>